<keyword evidence="3" id="KW-1185">Reference proteome</keyword>
<dbReference type="InterPro" id="IPR011990">
    <property type="entry name" value="TPR-like_helical_dom_sf"/>
</dbReference>
<feature type="compositionally biased region" description="Low complexity" evidence="1">
    <location>
        <begin position="164"/>
        <end position="173"/>
    </location>
</feature>
<feature type="region of interest" description="Disordered" evidence="1">
    <location>
        <begin position="152"/>
        <end position="173"/>
    </location>
</feature>
<dbReference type="Proteomes" id="UP000250235">
    <property type="component" value="Unassembled WGS sequence"/>
</dbReference>
<dbReference type="SMART" id="SM00028">
    <property type="entry name" value="TPR"/>
    <property type="match status" value="2"/>
</dbReference>
<dbReference type="PANTHER" id="PTHR47697:SF1">
    <property type="entry name" value="OS03G0340700 PROTEIN"/>
    <property type="match status" value="1"/>
</dbReference>
<feature type="region of interest" description="Disordered" evidence="1">
    <location>
        <begin position="537"/>
        <end position="562"/>
    </location>
</feature>
<feature type="compositionally biased region" description="Low complexity" evidence="1">
    <location>
        <begin position="275"/>
        <end position="288"/>
    </location>
</feature>
<evidence type="ECO:0000313" key="3">
    <source>
        <dbReference type="Proteomes" id="UP000250235"/>
    </source>
</evidence>
<gene>
    <name evidence="2" type="ORF">F511_39629</name>
</gene>
<feature type="compositionally biased region" description="Basic and acidic residues" evidence="1">
    <location>
        <begin position="537"/>
        <end position="551"/>
    </location>
</feature>
<dbReference type="OrthoDB" id="1872379at2759"/>
<feature type="compositionally biased region" description="Polar residues" evidence="1">
    <location>
        <begin position="51"/>
        <end position="68"/>
    </location>
</feature>
<feature type="compositionally biased region" description="Polar residues" evidence="1">
    <location>
        <begin position="296"/>
        <end position="309"/>
    </location>
</feature>
<feature type="compositionally biased region" description="Low complexity" evidence="1">
    <location>
        <begin position="313"/>
        <end position="323"/>
    </location>
</feature>
<dbReference type="PANTHER" id="PTHR47697">
    <property type="entry name" value="OS03G0340700 PROTEIN"/>
    <property type="match status" value="1"/>
</dbReference>
<organism evidence="2 3">
    <name type="scientific">Dorcoceras hygrometricum</name>
    <dbReference type="NCBI Taxonomy" id="472368"/>
    <lineage>
        <taxon>Eukaryota</taxon>
        <taxon>Viridiplantae</taxon>
        <taxon>Streptophyta</taxon>
        <taxon>Embryophyta</taxon>
        <taxon>Tracheophyta</taxon>
        <taxon>Spermatophyta</taxon>
        <taxon>Magnoliopsida</taxon>
        <taxon>eudicotyledons</taxon>
        <taxon>Gunneridae</taxon>
        <taxon>Pentapetalae</taxon>
        <taxon>asterids</taxon>
        <taxon>lamiids</taxon>
        <taxon>Lamiales</taxon>
        <taxon>Gesneriaceae</taxon>
        <taxon>Didymocarpoideae</taxon>
        <taxon>Trichosporeae</taxon>
        <taxon>Loxocarpinae</taxon>
        <taxon>Dorcoceras</taxon>
    </lineage>
</organism>
<accession>A0A2Z7B454</accession>
<dbReference type="EMBL" id="KV011285">
    <property type="protein sequence ID" value="KZV26357.1"/>
    <property type="molecule type" value="Genomic_DNA"/>
</dbReference>
<feature type="compositionally biased region" description="Low complexity" evidence="1">
    <location>
        <begin position="37"/>
        <end position="50"/>
    </location>
</feature>
<feature type="region of interest" description="Disordered" evidence="1">
    <location>
        <begin position="23"/>
        <end position="78"/>
    </location>
</feature>
<feature type="region of interest" description="Disordered" evidence="1">
    <location>
        <begin position="196"/>
        <end position="366"/>
    </location>
</feature>
<dbReference type="AlphaFoldDB" id="A0A2Z7B454"/>
<feature type="compositionally biased region" description="Basic and acidic residues" evidence="1">
    <location>
        <begin position="239"/>
        <end position="257"/>
    </location>
</feature>
<evidence type="ECO:0000313" key="2">
    <source>
        <dbReference type="EMBL" id="KZV26357.1"/>
    </source>
</evidence>
<dbReference type="Gene3D" id="1.25.40.10">
    <property type="entry name" value="Tetratricopeptide repeat domain"/>
    <property type="match status" value="1"/>
</dbReference>
<name>A0A2Z7B454_9LAMI</name>
<dbReference type="InterPro" id="IPR019734">
    <property type="entry name" value="TPR_rpt"/>
</dbReference>
<sequence>MNSNYGKSSNKAGSISSFDFDVGLGSGRSKPMKDQKSQTSSYASTTYSQKPNATSSWNQQPNKTSWTHQPAAAVQSGGVGLSGPTSMVGDIFGKSWNSTAPALGVGIVQNKNPSLFGDLLNSALGQNKGSNNVPLKKAARPGSQTMMGGVADSLPKSGISTQTSGSWGSNASNSSGNVNFSSSYNTNSSLGGGNVNLGGNSYSNPNHGGSSMKSMAGGNKGGGGMGSNKDPFESFVDFGSKKPDIINSARKESDKSGSENNLFGDFPNSTSQTRSQFSSDAFSSSKADPIGDFGFVTQSESQPARQPSRASDFDTFFSSTSDGGSQGNEGFTNLSGADDWGIDAEFGGGADAGGTTELEGLPPPPVGVTAPSAKNKGMDNYKQGQYADAIKWLSWAIILFEKAGDSDGTMEVLTCRASCFKEVGEYKKAVADCTKVLDHDGTNVSVLVQRSLLYESMEFRIKLSTKYSYNMMASYIEEHVHITDDNSLQFMLDLPTLGCLYLYVETLPVEDDVTHVDDPQSLIPIITQGFRTMDVDDKAGPSTYHGDRHEAPTLSGSNMQHA</sequence>
<protein>
    <submittedName>
        <fullName evidence="2">Mucin-19</fullName>
    </submittedName>
</protein>
<reference evidence="2 3" key="1">
    <citation type="journal article" date="2015" name="Proc. Natl. Acad. Sci. U.S.A.">
        <title>The resurrection genome of Boea hygrometrica: A blueprint for survival of dehydration.</title>
        <authorList>
            <person name="Xiao L."/>
            <person name="Yang G."/>
            <person name="Zhang L."/>
            <person name="Yang X."/>
            <person name="Zhao S."/>
            <person name="Ji Z."/>
            <person name="Zhou Q."/>
            <person name="Hu M."/>
            <person name="Wang Y."/>
            <person name="Chen M."/>
            <person name="Xu Y."/>
            <person name="Jin H."/>
            <person name="Xiao X."/>
            <person name="Hu G."/>
            <person name="Bao F."/>
            <person name="Hu Y."/>
            <person name="Wan P."/>
            <person name="Li L."/>
            <person name="Deng X."/>
            <person name="Kuang T."/>
            <person name="Xiang C."/>
            <person name="Zhu J.K."/>
            <person name="Oliver M.J."/>
            <person name="He Y."/>
        </authorList>
    </citation>
    <scope>NUCLEOTIDE SEQUENCE [LARGE SCALE GENOMIC DNA]</scope>
    <source>
        <strain evidence="3">cv. XS01</strain>
    </source>
</reference>
<evidence type="ECO:0000256" key="1">
    <source>
        <dbReference type="SAM" id="MobiDB-lite"/>
    </source>
</evidence>
<dbReference type="SUPFAM" id="SSF48452">
    <property type="entry name" value="TPR-like"/>
    <property type="match status" value="1"/>
</dbReference>
<proteinExistence type="predicted"/>
<feature type="compositionally biased region" description="Low complexity" evidence="1">
    <location>
        <begin position="197"/>
        <end position="217"/>
    </location>
</feature>